<dbReference type="Pfam" id="PF00866">
    <property type="entry name" value="Ring_hydroxyl_B"/>
    <property type="match status" value="1"/>
</dbReference>
<evidence type="ECO:0000256" key="2">
    <source>
        <dbReference type="ARBA" id="ARBA00023002"/>
    </source>
</evidence>
<protein>
    <submittedName>
        <fullName evidence="3">3-phenylpropionate/cinnamic acid dioxygenase, small subunit</fullName>
    </submittedName>
</protein>
<dbReference type="OrthoDB" id="3212009at2"/>
<name>A0A285V6D9_9ACTN</name>
<gene>
    <name evidence="3" type="ORF">SAMN05660748_2224</name>
</gene>
<keyword evidence="4" id="KW-1185">Reference proteome</keyword>
<dbReference type="NCBIfam" id="NF007479">
    <property type="entry name" value="PRK10069.1"/>
    <property type="match status" value="1"/>
</dbReference>
<dbReference type="Gene3D" id="3.10.450.50">
    <property type="match status" value="1"/>
</dbReference>
<organism evidence="3 4">
    <name type="scientific">Blastococcus aggregatus</name>
    <dbReference type="NCBI Taxonomy" id="38502"/>
    <lineage>
        <taxon>Bacteria</taxon>
        <taxon>Bacillati</taxon>
        <taxon>Actinomycetota</taxon>
        <taxon>Actinomycetes</taxon>
        <taxon>Geodermatophilales</taxon>
        <taxon>Geodermatophilaceae</taxon>
        <taxon>Blastococcus</taxon>
    </lineage>
</organism>
<comment type="similarity">
    <text evidence="1">Belongs to the bacterial ring-hydroxylating dioxygenase beta subunit family.</text>
</comment>
<reference evidence="4" key="1">
    <citation type="submission" date="2017-08" db="EMBL/GenBank/DDBJ databases">
        <authorList>
            <person name="Varghese N."/>
            <person name="Submissions S."/>
        </authorList>
    </citation>
    <scope>NUCLEOTIDE SEQUENCE [LARGE SCALE GENOMIC DNA]</scope>
    <source>
        <strain evidence="4">DSM 4725</strain>
    </source>
</reference>
<dbReference type="AlphaFoldDB" id="A0A285V6D9"/>
<dbReference type="GO" id="GO:0051213">
    <property type="term" value="F:dioxygenase activity"/>
    <property type="evidence" value="ECO:0007669"/>
    <property type="project" value="UniProtKB-KW"/>
</dbReference>
<dbReference type="InterPro" id="IPR000391">
    <property type="entry name" value="Rng_hydr_dOase-bsu"/>
</dbReference>
<dbReference type="PANTHER" id="PTHR41534:SF2">
    <property type="entry name" value="3-PHENYLPROPIONATE_CINNAMIC ACID DIOXYGENASE SUBUNIT BETA"/>
    <property type="match status" value="1"/>
</dbReference>
<dbReference type="InterPro" id="IPR032710">
    <property type="entry name" value="NTF2-like_dom_sf"/>
</dbReference>
<keyword evidence="3" id="KW-0223">Dioxygenase</keyword>
<proteinExistence type="inferred from homology"/>
<dbReference type="GO" id="GO:0019380">
    <property type="term" value="P:3-phenylpropionate catabolic process"/>
    <property type="evidence" value="ECO:0007669"/>
    <property type="project" value="TreeGrafter"/>
</dbReference>
<keyword evidence="2" id="KW-0560">Oxidoreductase</keyword>
<evidence type="ECO:0000256" key="1">
    <source>
        <dbReference type="ARBA" id="ARBA00009570"/>
    </source>
</evidence>
<accession>A0A285V6D9</accession>
<sequence length="177" mass="20824">MPIDEALLERMLLLESVSEFLYREADLLDERRYTEWLDMLAEDYQYSVPLRMNVAYGETDAREETRAGREILWFDEGKETMSLRVDQLNTGLHWAEEPVSRVSHLVTNIRLDAVELPEVSVSCRFLVYRNRVADETDFLVGRRKDRLRQVGDSWQVVRRELLLDQSVLLAKNLSIFV</sequence>
<dbReference type="RefSeq" id="WP_097195073.1">
    <property type="nucleotide sequence ID" value="NZ_OBQI01000003.1"/>
</dbReference>
<dbReference type="EMBL" id="OBQI01000003">
    <property type="protein sequence ID" value="SOC49497.1"/>
    <property type="molecule type" value="Genomic_DNA"/>
</dbReference>
<dbReference type="SUPFAM" id="SSF54427">
    <property type="entry name" value="NTF2-like"/>
    <property type="match status" value="1"/>
</dbReference>
<dbReference type="PANTHER" id="PTHR41534">
    <property type="entry name" value="BLR3401 PROTEIN"/>
    <property type="match status" value="1"/>
</dbReference>
<dbReference type="Proteomes" id="UP000219435">
    <property type="component" value="Unassembled WGS sequence"/>
</dbReference>
<evidence type="ECO:0000313" key="3">
    <source>
        <dbReference type="EMBL" id="SOC49497.1"/>
    </source>
</evidence>
<dbReference type="CDD" id="cd00667">
    <property type="entry name" value="ring_hydroxylating_dioxygenases_beta"/>
    <property type="match status" value="1"/>
</dbReference>
<evidence type="ECO:0000313" key="4">
    <source>
        <dbReference type="Proteomes" id="UP000219435"/>
    </source>
</evidence>